<gene>
    <name evidence="2" type="ORF">AGLY_005413</name>
</gene>
<organism evidence="2 3">
    <name type="scientific">Aphis glycines</name>
    <name type="common">Soybean aphid</name>
    <dbReference type="NCBI Taxonomy" id="307491"/>
    <lineage>
        <taxon>Eukaryota</taxon>
        <taxon>Metazoa</taxon>
        <taxon>Ecdysozoa</taxon>
        <taxon>Arthropoda</taxon>
        <taxon>Hexapoda</taxon>
        <taxon>Insecta</taxon>
        <taxon>Pterygota</taxon>
        <taxon>Neoptera</taxon>
        <taxon>Paraneoptera</taxon>
        <taxon>Hemiptera</taxon>
        <taxon>Sternorrhyncha</taxon>
        <taxon>Aphidomorpha</taxon>
        <taxon>Aphidoidea</taxon>
        <taxon>Aphididae</taxon>
        <taxon>Aphidini</taxon>
        <taxon>Aphis</taxon>
        <taxon>Aphis</taxon>
    </lineage>
</organism>
<dbReference type="EMBL" id="VYZN01000015">
    <property type="protein sequence ID" value="KAE9538831.1"/>
    <property type="molecule type" value="Genomic_DNA"/>
</dbReference>
<sequence>MLCIHRLPMSKNHNNIFPSCKSFQNPRFNFESNIDSYLRQKKKSTYNILYVQNSFVFLVSSAFDIISLVWWANYHVIIYNNILPLPSKGGGLKLDSFLTCTSLANAKFTMLMLLNIGLLLFDGHSDNLLEPENLALDLLVEAVGAHDDATDGETLVDTGHFVFSIKVYRHLTFDKRARAPDAPIPKLTGTTGSNGAHDLPQTMTETRTMTMRTRRPTDVPWTAVVISRSSDSDGSVCVCIALRACVCMPCGRHETARPTLIRNACVVYRKLIFVSG</sequence>
<protein>
    <submittedName>
        <fullName evidence="2">Uncharacterized protein</fullName>
    </submittedName>
</protein>
<comment type="caution">
    <text evidence="2">The sequence shown here is derived from an EMBL/GenBank/DDBJ whole genome shotgun (WGS) entry which is preliminary data.</text>
</comment>
<accession>A0A6G0TU26</accession>
<keyword evidence="1" id="KW-1133">Transmembrane helix</keyword>
<evidence type="ECO:0000313" key="2">
    <source>
        <dbReference type="EMBL" id="KAE9538831.1"/>
    </source>
</evidence>
<evidence type="ECO:0000256" key="1">
    <source>
        <dbReference type="SAM" id="Phobius"/>
    </source>
</evidence>
<evidence type="ECO:0000313" key="3">
    <source>
        <dbReference type="Proteomes" id="UP000475862"/>
    </source>
</evidence>
<dbReference type="AlphaFoldDB" id="A0A6G0TU26"/>
<keyword evidence="1" id="KW-0472">Membrane</keyword>
<keyword evidence="3" id="KW-1185">Reference proteome</keyword>
<keyword evidence="1" id="KW-0812">Transmembrane</keyword>
<feature type="transmembrane region" description="Helical" evidence="1">
    <location>
        <begin position="48"/>
        <end position="72"/>
    </location>
</feature>
<name>A0A6G0TU26_APHGL</name>
<proteinExistence type="predicted"/>
<dbReference type="Proteomes" id="UP000475862">
    <property type="component" value="Unassembled WGS sequence"/>
</dbReference>
<reference evidence="2 3" key="1">
    <citation type="submission" date="2019-08" db="EMBL/GenBank/DDBJ databases">
        <title>The genome of the soybean aphid Biotype 1, its phylome, world population structure and adaptation to the North American continent.</title>
        <authorList>
            <person name="Giordano R."/>
            <person name="Donthu R.K."/>
            <person name="Hernandez A.G."/>
            <person name="Wright C.L."/>
            <person name="Zimin A.V."/>
        </authorList>
    </citation>
    <scope>NUCLEOTIDE SEQUENCE [LARGE SCALE GENOMIC DNA]</scope>
    <source>
        <tissue evidence="2">Whole aphids</tissue>
    </source>
</reference>